<dbReference type="EMBL" id="JAPQKR010000012">
    <property type="protein sequence ID" value="KAJ5204702.1"/>
    <property type="molecule type" value="Genomic_DNA"/>
</dbReference>
<dbReference type="RefSeq" id="XP_058309181.1">
    <property type="nucleotide sequence ID" value="XM_058452643.1"/>
</dbReference>
<reference evidence="4" key="1">
    <citation type="submission" date="2022-12" db="EMBL/GenBank/DDBJ databases">
        <authorList>
            <person name="Petersen C."/>
        </authorList>
    </citation>
    <scope>NUCLEOTIDE SEQUENCE</scope>
    <source>
        <strain evidence="4">IBT 15544</strain>
    </source>
</reference>
<dbReference type="SMART" id="SM00238">
    <property type="entry name" value="BIR"/>
    <property type="match status" value="2"/>
</dbReference>
<feature type="compositionally biased region" description="Basic residues" evidence="3">
    <location>
        <begin position="256"/>
        <end position="270"/>
    </location>
</feature>
<dbReference type="Proteomes" id="UP001150904">
    <property type="component" value="Unassembled WGS sequence"/>
</dbReference>
<dbReference type="SUPFAM" id="SSF57924">
    <property type="entry name" value="Inhibitor of apoptosis (IAP) repeat"/>
    <property type="match status" value="2"/>
</dbReference>
<dbReference type="OrthoDB" id="2196114at2759"/>
<evidence type="ECO:0000256" key="1">
    <source>
        <dbReference type="ARBA" id="ARBA00022723"/>
    </source>
</evidence>
<feature type="compositionally biased region" description="Basic and acidic residues" evidence="3">
    <location>
        <begin position="533"/>
        <end position="550"/>
    </location>
</feature>
<feature type="compositionally biased region" description="Basic residues" evidence="3">
    <location>
        <begin position="203"/>
        <end position="215"/>
    </location>
</feature>
<gene>
    <name evidence="4" type="ORF">N7498_005581</name>
</gene>
<comment type="caution">
    <text evidence="4">The sequence shown here is derived from an EMBL/GenBank/DDBJ whole genome shotgun (WGS) entry which is preliminary data.</text>
</comment>
<feature type="compositionally biased region" description="Basic residues" evidence="3">
    <location>
        <begin position="441"/>
        <end position="453"/>
    </location>
</feature>
<dbReference type="PANTHER" id="PTHR46771:SF5">
    <property type="entry name" value="DETERIN"/>
    <property type="match status" value="1"/>
</dbReference>
<feature type="region of interest" description="Disordered" evidence="3">
    <location>
        <begin position="202"/>
        <end position="775"/>
    </location>
</feature>
<organism evidence="4 5">
    <name type="scientific">Penicillium cinerascens</name>
    <dbReference type="NCBI Taxonomy" id="70096"/>
    <lineage>
        <taxon>Eukaryota</taxon>
        <taxon>Fungi</taxon>
        <taxon>Dikarya</taxon>
        <taxon>Ascomycota</taxon>
        <taxon>Pezizomycotina</taxon>
        <taxon>Eurotiomycetes</taxon>
        <taxon>Eurotiomycetidae</taxon>
        <taxon>Eurotiales</taxon>
        <taxon>Aspergillaceae</taxon>
        <taxon>Penicillium</taxon>
    </lineage>
</organism>
<evidence type="ECO:0000313" key="5">
    <source>
        <dbReference type="Proteomes" id="UP001150904"/>
    </source>
</evidence>
<feature type="compositionally biased region" description="Polar residues" evidence="3">
    <location>
        <begin position="392"/>
        <end position="402"/>
    </location>
</feature>
<reference evidence="4" key="2">
    <citation type="journal article" date="2023" name="IMA Fungus">
        <title>Comparative genomic study of the Penicillium genus elucidates a diverse pangenome and 15 lateral gene transfer events.</title>
        <authorList>
            <person name="Petersen C."/>
            <person name="Sorensen T."/>
            <person name="Nielsen M.R."/>
            <person name="Sondergaard T.E."/>
            <person name="Sorensen J.L."/>
            <person name="Fitzpatrick D.A."/>
            <person name="Frisvad J.C."/>
            <person name="Nielsen K.L."/>
        </authorList>
    </citation>
    <scope>NUCLEOTIDE SEQUENCE</scope>
    <source>
        <strain evidence="4">IBT 15544</strain>
    </source>
</reference>
<evidence type="ECO:0008006" key="6">
    <source>
        <dbReference type="Google" id="ProtNLM"/>
    </source>
</evidence>
<dbReference type="InterPro" id="IPR001370">
    <property type="entry name" value="BIR_rpt"/>
</dbReference>
<keyword evidence="5" id="KW-1185">Reference proteome</keyword>
<evidence type="ECO:0000313" key="4">
    <source>
        <dbReference type="EMBL" id="KAJ5204702.1"/>
    </source>
</evidence>
<feature type="compositionally biased region" description="Polar residues" evidence="3">
    <location>
        <begin position="222"/>
        <end position="232"/>
    </location>
</feature>
<proteinExistence type="predicted"/>
<feature type="compositionally biased region" description="Basic and acidic residues" evidence="3">
    <location>
        <begin position="604"/>
        <end position="619"/>
    </location>
</feature>
<feature type="compositionally biased region" description="Acidic residues" evidence="3">
    <location>
        <begin position="480"/>
        <end position="489"/>
    </location>
</feature>
<dbReference type="InterPro" id="IPR051190">
    <property type="entry name" value="Baculoviral_IAP"/>
</dbReference>
<feature type="compositionally biased region" description="Polar residues" evidence="3">
    <location>
        <begin position="688"/>
        <end position="698"/>
    </location>
</feature>
<feature type="compositionally biased region" description="Basic residues" evidence="3">
    <location>
        <begin position="577"/>
        <end position="594"/>
    </location>
</feature>
<feature type="compositionally biased region" description="Low complexity" evidence="3">
    <location>
        <begin position="723"/>
        <end position="739"/>
    </location>
</feature>
<keyword evidence="2" id="KW-0862">Zinc</keyword>
<protein>
    <recommendedName>
        <fullName evidence="6">Chromosome segregation protein BIR1</fullName>
    </recommendedName>
</protein>
<dbReference type="GO" id="GO:0046872">
    <property type="term" value="F:metal ion binding"/>
    <property type="evidence" value="ECO:0007669"/>
    <property type="project" value="UniProtKB-KW"/>
</dbReference>
<accession>A0A9W9MNR3</accession>
<dbReference type="Gene3D" id="1.10.1170.10">
    <property type="entry name" value="Inhibitor Of Apoptosis Protein (2mihbC-IAP-1), Chain A"/>
    <property type="match status" value="2"/>
</dbReference>
<feature type="compositionally biased region" description="Polar residues" evidence="3">
    <location>
        <begin position="706"/>
        <end position="718"/>
    </location>
</feature>
<feature type="compositionally biased region" description="Basic and acidic residues" evidence="3">
    <location>
        <begin position="660"/>
        <end position="670"/>
    </location>
</feature>
<feature type="compositionally biased region" description="Polar residues" evidence="3">
    <location>
        <begin position="749"/>
        <end position="759"/>
    </location>
</feature>
<evidence type="ECO:0000256" key="2">
    <source>
        <dbReference type="ARBA" id="ARBA00022833"/>
    </source>
</evidence>
<sequence>MSTEMDTFAARLASFDTVLKPERRRSSTTKSAKAIGWPHQSPSPAELAHAGFYYKPYETNPDNTTCFQCNRALDGWEEEDNPITEHLKHSPDCGWAIIMDIQQHSSNPATIEDPTGDRITQARIATFGTAWPHDGKRGWVCQSEKMVEGGWYFCPNEESDDLASCPYCKLSLDGWEPKDDPFDEHYRRSSDCSFFVFAQPPAKKSKGSRSKKGRTSKASSRLSTQSVATASSEAPEMDVDESMDQSMMSQATAKPKATKKGTKGKGKSSKSKKENVEVESQMDVDEIELVQPEPEPAKPKRGKGKKRVSEEMNNNEPESVQEEFYQPPPPAEPSAKRRATKTRNSSVSQAYDHDHVMADAGFVDEAPQEEETAKKGRKKKGTSSKSRKASDVSVSSKATSKTRVPRDSELDAALEAGPDADIPESLEAEQETEPEPEKPRASKKTKGGKKAKATAKSPEPPQEPEYPADDQEEQPKVDVEPDAPEMEEPEVPKIPEESEEPVPKSKTTKTSKKKGSKRTKEENSNAPTMPDLSEFKSAAEDRRESERHESFVSVEIINTEPEPRREPEAEPAEKAVPKKSSKKDVKAKKSKKTKKAEETPPPEPAREERDFRSPTRDEDVFGTPDDIPDQVEMVAAPQAPTPEPPVALERTPVPAKTAKRFSDIPQEEHLAQSFSESQGSGRKERSNPQRTSQSSNRAVSPLPTVRLSTPSMSPQSSDAENHPPSSRPSTARPAEPSASKMLKTRTPLAASTPSPSKRNANAGFPPSAHPWTPVDIDEVLFGEASDKENADLTGNFKNVTGNLTSPEKKMTVEEWIMWNAKNGEERLKRECERLVGQFEKEGGRAMQRLEAIECMD</sequence>
<feature type="compositionally biased region" description="Basic residues" evidence="3">
    <location>
        <begin position="506"/>
        <end position="517"/>
    </location>
</feature>
<dbReference type="Pfam" id="PF00653">
    <property type="entry name" value="BIR"/>
    <property type="match status" value="2"/>
</dbReference>
<keyword evidence="1" id="KW-0479">Metal-binding</keyword>
<dbReference type="PANTHER" id="PTHR46771">
    <property type="entry name" value="DETERIN"/>
    <property type="match status" value="1"/>
</dbReference>
<feature type="compositionally biased region" description="Basic residues" evidence="3">
    <location>
        <begin position="375"/>
        <end position="387"/>
    </location>
</feature>
<dbReference type="PROSITE" id="PS50143">
    <property type="entry name" value="BIR_REPEAT_2"/>
    <property type="match status" value="2"/>
</dbReference>
<feature type="region of interest" description="Disordered" evidence="3">
    <location>
        <begin position="21"/>
        <end position="41"/>
    </location>
</feature>
<feature type="compositionally biased region" description="Acidic residues" evidence="3">
    <location>
        <begin position="421"/>
        <end position="434"/>
    </location>
</feature>
<dbReference type="AlphaFoldDB" id="A0A9W9MNR3"/>
<evidence type="ECO:0000256" key="3">
    <source>
        <dbReference type="SAM" id="MobiDB-lite"/>
    </source>
</evidence>
<dbReference type="GeneID" id="83179944"/>
<feature type="compositionally biased region" description="Basic and acidic residues" evidence="3">
    <location>
        <begin position="561"/>
        <end position="576"/>
    </location>
</feature>
<dbReference type="CDD" id="cd00022">
    <property type="entry name" value="BIR"/>
    <property type="match status" value="2"/>
</dbReference>
<name>A0A9W9MNR3_9EURO</name>